<dbReference type="GO" id="GO:0005739">
    <property type="term" value="C:mitochondrion"/>
    <property type="evidence" value="ECO:0007669"/>
    <property type="project" value="TreeGrafter"/>
</dbReference>
<dbReference type="GO" id="GO:0016787">
    <property type="term" value="F:hydrolase activity"/>
    <property type="evidence" value="ECO:0007669"/>
    <property type="project" value="UniProtKB-KW"/>
</dbReference>
<dbReference type="PANTHER" id="PTHR32268">
    <property type="entry name" value="HOMOSERINE O-ACETYLTRANSFERASE"/>
    <property type="match status" value="1"/>
</dbReference>
<dbReference type="Gene3D" id="3.40.50.1820">
    <property type="entry name" value="alpha/beta hydrolase"/>
    <property type="match status" value="1"/>
</dbReference>
<keyword evidence="5" id="KW-1185">Reference proteome</keyword>
<evidence type="ECO:0000259" key="3">
    <source>
        <dbReference type="Pfam" id="PF00561"/>
    </source>
</evidence>
<dbReference type="InterPro" id="IPR000073">
    <property type="entry name" value="AB_hydrolase_1"/>
</dbReference>
<feature type="region of interest" description="Disordered" evidence="2">
    <location>
        <begin position="19"/>
        <end position="45"/>
    </location>
</feature>
<evidence type="ECO:0000256" key="1">
    <source>
        <dbReference type="ARBA" id="ARBA00006886"/>
    </source>
</evidence>
<organism evidence="4 5">
    <name type="scientific">Ampelomyces quisqualis</name>
    <name type="common">Powdery mildew agent</name>
    <dbReference type="NCBI Taxonomy" id="50730"/>
    <lineage>
        <taxon>Eukaryota</taxon>
        <taxon>Fungi</taxon>
        <taxon>Dikarya</taxon>
        <taxon>Ascomycota</taxon>
        <taxon>Pezizomycotina</taxon>
        <taxon>Dothideomycetes</taxon>
        <taxon>Pleosporomycetidae</taxon>
        <taxon>Pleosporales</taxon>
        <taxon>Pleosporineae</taxon>
        <taxon>Phaeosphaeriaceae</taxon>
        <taxon>Ampelomyces</taxon>
    </lineage>
</organism>
<name>A0A6A5QR74_AMPQU</name>
<proteinExistence type="inferred from homology"/>
<feature type="domain" description="AB hydrolase-1" evidence="3">
    <location>
        <begin position="139"/>
        <end position="480"/>
    </location>
</feature>
<dbReference type="Proteomes" id="UP000800096">
    <property type="component" value="Unassembled WGS sequence"/>
</dbReference>
<dbReference type="GO" id="GO:0006535">
    <property type="term" value="P:cysteine biosynthetic process from serine"/>
    <property type="evidence" value="ECO:0007669"/>
    <property type="project" value="TreeGrafter"/>
</dbReference>
<evidence type="ECO:0000256" key="2">
    <source>
        <dbReference type="SAM" id="MobiDB-lite"/>
    </source>
</evidence>
<dbReference type="HAMAP" id="MF_00296">
    <property type="entry name" value="MetX_acyltransf"/>
    <property type="match status" value="1"/>
</dbReference>
<evidence type="ECO:0000313" key="4">
    <source>
        <dbReference type="EMBL" id="KAF1917378.1"/>
    </source>
</evidence>
<feature type="region of interest" description="Disordered" evidence="2">
    <location>
        <begin position="83"/>
        <end position="102"/>
    </location>
</feature>
<dbReference type="PANTHER" id="PTHR32268:SF16">
    <property type="entry name" value="SERINE O-SUCCINYLTRANSFERASE"/>
    <property type="match status" value="1"/>
</dbReference>
<dbReference type="InterPro" id="IPR029058">
    <property type="entry name" value="AB_hydrolase_fold"/>
</dbReference>
<reference evidence="4" key="1">
    <citation type="journal article" date="2020" name="Stud. Mycol.">
        <title>101 Dothideomycetes genomes: a test case for predicting lifestyles and emergence of pathogens.</title>
        <authorList>
            <person name="Haridas S."/>
            <person name="Albert R."/>
            <person name="Binder M."/>
            <person name="Bloem J."/>
            <person name="Labutti K."/>
            <person name="Salamov A."/>
            <person name="Andreopoulos B."/>
            <person name="Baker S."/>
            <person name="Barry K."/>
            <person name="Bills G."/>
            <person name="Bluhm B."/>
            <person name="Cannon C."/>
            <person name="Castanera R."/>
            <person name="Culley D."/>
            <person name="Daum C."/>
            <person name="Ezra D."/>
            <person name="Gonzalez J."/>
            <person name="Henrissat B."/>
            <person name="Kuo A."/>
            <person name="Liang C."/>
            <person name="Lipzen A."/>
            <person name="Lutzoni F."/>
            <person name="Magnuson J."/>
            <person name="Mondo S."/>
            <person name="Nolan M."/>
            <person name="Ohm R."/>
            <person name="Pangilinan J."/>
            <person name="Park H.-J."/>
            <person name="Ramirez L."/>
            <person name="Alfaro M."/>
            <person name="Sun H."/>
            <person name="Tritt A."/>
            <person name="Yoshinaga Y."/>
            <person name="Zwiers L.-H."/>
            <person name="Turgeon B."/>
            <person name="Goodwin S."/>
            <person name="Spatafora J."/>
            <person name="Crous P."/>
            <person name="Grigoriev I."/>
        </authorList>
    </citation>
    <scope>NUCLEOTIDE SEQUENCE</scope>
    <source>
        <strain evidence="4">HMLAC05119</strain>
    </source>
</reference>
<dbReference type="GO" id="GO:0009001">
    <property type="term" value="F:serine O-acetyltransferase activity"/>
    <property type="evidence" value="ECO:0007669"/>
    <property type="project" value="TreeGrafter"/>
</dbReference>
<dbReference type="EMBL" id="ML979134">
    <property type="protein sequence ID" value="KAF1917378.1"/>
    <property type="molecule type" value="Genomic_DNA"/>
</dbReference>
<accession>A0A6A5QR74</accession>
<comment type="similarity">
    <text evidence="1">Belongs to the AB hydrolase superfamily. MetX family.</text>
</comment>
<evidence type="ECO:0000313" key="5">
    <source>
        <dbReference type="Proteomes" id="UP000800096"/>
    </source>
</evidence>
<sequence length="526" mass="57697">MSVARSWSGLARTIQPSTVQCRATRPRTRTPVAARQQPSLATRKIHQQASRTAQLAAAGPDEVASSNPALSFPCLDAHESRSASLSKRSLSGPEPSYTSGHTLNFHSRQPILLDWGGILPEFDIAYETWGTLNHDKSNAILLHTGLSASSHAHSTESNTKSGWWEKFIGPAKPLDTNKYFVICTNVIGGCYGSTGPSSIDPANGERYATRFPILTMEDMVRAQFRLLDNLGIQKLYASVGSSMGGMQSLAAGTLFADRVRRIVSISGCARSHPYSIAMRHTQRQVLMMDPNWARGFYYDGVPPHGGMKLAREIATVTYRSGPEWEMRFGRRRADPSRPPALCPDFLIETYLDHAGEKWCLEYDPNSLLYVSKAMDLFDLGQKHRERIKKLRSANSGKLQAYLDGNTIKTDSSSDVCSLTLPDKPYEEKEQPAEFNASAVEADGGEPPADLVAGLEPLANTPALVLGVASDILFPAWQQHEIATTLRRTGNKNVTHIELGEEKSLFGHDTFLLDLEHVGGAVKSFLG</sequence>
<dbReference type="SUPFAM" id="SSF53474">
    <property type="entry name" value="alpha/beta-Hydrolases"/>
    <property type="match status" value="1"/>
</dbReference>
<protein>
    <submittedName>
        <fullName evidence="4">Alpha/Beta hydrolase protein</fullName>
    </submittedName>
</protein>
<dbReference type="InterPro" id="IPR008220">
    <property type="entry name" value="HAT_MetX-like"/>
</dbReference>
<dbReference type="AlphaFoldDB" id="A0A6A5QR74"/>
<dbReference type="PIRSF" id="PIRSF000443">
    <property type="entry name" value="Homoser_Ac_trans"/>
    <property type="match status" value="1"/>
</dbReference>
<dbReference type="OrthoDB" id="444135at2759"/>
<keyword evidence="4" id="KW-0378">Hydrolase</keyword>
<gene>
    <name evidence="4" type="ORF">BDU57DRAFT_163209</name>
</gene>
<dbReference type="Pfam" id="PF00561">
    <property type="entry name" value="Abhydrolase_1"/>
    <property type="match status" value="1"/>
</dbReference>
<dbReference type="GO" id="GO:0009092">
    <property type="term" value="P:homoserine metabolic process"/>
    <property type="evidence" value="ECO:0007669"/>
    <property type="project" value="TreeGrafter"/>
</dbReference>
<dbReference type="GO" id="GO:0004414">
    <property type="term" value="F:homoserine O-acetyltransferase activity"/>
    <property type="evidence" value="ECO:0007669"/>
    <property type="project" value="TreeGrafter"/>
</dbReference>
<dbReference type="GO" id="GO:0009086">
    <property type="term" value="P:methionine biosynthetic process"/>
    <property type="evidence" value="ECO:0007669"/>
    <property type="project" value="TreeGrafter"/>
</dbReference>
<dbReference type="NCBIfam" id="NF001209">
    <property type="entry name" value="PRK00175.1"/>
    <property type="match status" value="1"/>
</dbReference>
<dbReference type="NCBIfam" id="TIGR01392">
    <property type="entry name" value="homoserO_Ac_trn"/>
    <property type="match status" value="1"/>
</dbReference>